<evidence type="ECO:0000313" key="2">
    <source>
        <dbReference type="EMBL" id="AGW15063.1"/>
    </source>
</evidence>
<dbReference type="eggNOG" id="ENOG5030NMB">
    <property type="taxonomic scope" value="Bacteria"/>
</dbReference>
<dbReference type="EMBL" id="CP006585">
    <property type="protein sequence ID" value="AGW13856.1"/>
    <property type="molecule type" value="Genomic_DNA"/>
</dbReference>
<name>T2GCK3_MEGG1</name>
<dbReference type="EMBL" id="CP006585">
    <property type="protein sequence ID" value="AGW15063.1"/>
    <property type="molecule type" value="Genomic_DNA"/>
</dbReference>
<dbReference type="AlphaFoldDB" id="T2GCK3"/>
<protein>
    <submittedName>
        <fullName evidence="1">Uncharacterized protein</fullName>
    </submittedName>
</protein>
<dbReference type="STRING" id="1121448.DGI_2089"/>
<dbReference type="KEGG" id="dgg:DGI_2089"/>
<dbReference type="Proteomes" id="UP000016587">
    <property type="component" value="Chromosome"/>
</dbReference>
<proteinExistence type="predicted"/>
<dbReference type="HOGENOM" id="CLU_153753_0_0_7"/>
<dbReference type="OrthoDB" id="5455866at2"/>
<dbReference type="PATRIC" id="fig|1121448.10.peg.2045"/>
<organism evidence="1 3">
    <name type="scientific">Megalodesulfovibrio gigas (strain ATCC 19364 / DSM 1382 / NCIMB 9332 / VKM B-1759)</name>
    <name type="common">Desulfovibrio gigas</name>
    <dbReference type="NCBI Taxonomy" id="1121448"/>
    <lineage>
        <taxon>Bacteria</taxon>
        <taxon>Pseudomonadati</taxon>
        <taxon>Thermodesulfobacteriota</taxon>
        <taxon>Desulfovibrionia</taxon>
        <taxon>Desulfovibrionales</taxon>
        <taxon>Desulfovibrionaceae</taxon>
        <taxon>Megalodesulfovibrio</taxon>
    </lineage>
</organism>
<reference evidence="3" key="2">
    <citation type="submission" date="2013-07" db="EMBL/GenBank/DDBJ databases">
        <authorList>
            <person name="Morais-Silva F.O."/>
            <person name="Rezende A.M."/>
            <person name="Pimentel C."/>
            <person name="Resende D.M."/>
            <person name="Santos C.I."/>
            <person name="Clemente C."/>
            <person name="de Oliveira L.M."/>
            <person name="da Silva S.M."/>
            <person name="Costa D.A."/>
            <person name="Varela-Raposo A."/>
            <person name="Horacio E.C.A."/>
            <person name="Matos M."/>
            <person name="Flores O."/>
            <person name="Ruiz J.C."/>
            <person name="Rodrigues-Pousada C."/>
        </authorList>
    </citation>
    <scope>NUCLEOTIDE SEQUENCE [LARGE SCALE GENOMIC DNA]</scope>
    <source>
        <strain evidence="3">ATCC 19364 / DSM 1382 / NCIMB 9332 / VKM B-1759</strain>
    </source>
</reference>
<reference evidence="1 3" key="1">
    <citation type="journal article" date="2013" name="J. Bacteriol.">
        <title>Roles of HynAB and Ech, the only two hydrogenases found in the model sulfate reducer Desulfovibrio gigas.</title>
        <authorList>
            <person name="Morais-Silva F.O."/>
            <person name="Santos C.I."/>
            <person name="Rodrigues R."/>
            <person name="Pereira I.A."/>
            <person name="Rodrigues-Pousada C."/>
        </authorList>
    </citation>
    <scope>NUCLEOTIDE SEQUENCE [LARGE SCALE GENOMIC DNA]</scope>
    <source>
        <strain evidence="1">ATCC 19364</strain>
        <strain evidence="3">ATCC 19364 / DSM 1382 / NCIMB 9332 / VKM B-1759</strain>
    </source>
</reference>
<evidence type="ECO:0000313" key="1">
    <source>
        <dbReference type="EMBL" id="AGW13856.1"/>
    </source>
</evidence>
<keyword evidence="3" id="KW-1185">Reference proteome</keyword>
<sequence length="127" mass="14719">MSKKKEPVNDIELEVGSSRRAESKYNPSILRQCILEGLHADVIMDRLGLKHKQVLRQHLLKLCDLDKTFYEINGLFIKSASRLRVNKKLEIKLHLKQIGLNGDPIQEGDEFDLSVDEERIIITRRMP</sequence>
<accession>T2GCK3</accession>
<dbReference type="RefSeq" id="WP_021760769.1">
    <property type="nucleotide sequence ID" value="NC_022444.1"/>
</dbReference>
<dbReference type="KEGG" id="dgg:DGI_3374"/>
<evidence type="ECO:0000313" key="3">
    <source>
        <dbReference type="Proteomes" id="UP000016587"/>
    </source>
</evidence>
<gene>
    <name evidence="1" type="ORF">DGI_2089</name>
    <name evidence="2" type="ORF">DGI_3374</name>
</gene>